<dbReference type="GO" id="GO:0045053">
    <property type="term" value="P:protein retention in Golgi apparatus"/>
    <property type="evidence" value="ECO:0007669"/>
    <property type="project" value="TreeGrafter"/>
</dbReference>
<evidence type="ECO:0000256" key="2">
    <source>
        <dbReference type="ARBA" id="ARBA00022448"/>
    </source>
</evidence>
<dbReference type="PANTHER" id="PTHR16166:SF93">
    <property type="entry name" value="INTERMEMBRANE LIPID TRANSFER PROTEIN VPS13"/>
    <property type="match status" value="1"/>
</dbReference>
<evidence type="ECO:0000259" key="7">
    <source>
        <dbReference type="Pfam" id="PF25036"/>
    </source>
</evidence>
<feature type="compositionally biased region" description="Low complexity" evidence="4">
    <location>
        <begin position="1055"/>
        <end position="1067"/>
    </location>
</feature>
<evidence type="ECO:0000259" key="6">
    <source>
        <dbReference type="Pfam" id="PF25033"/>
    </source>
</evidence>
<feature type="region of interest" description="Disordered" evidence="4">
    <location>
        <begin position="1508"/>
        <end position="1537"/>
    </location>
</feature>
<feature type="region of interest" description="Disordered" evidence="4">
    <location>
        <begin position="426"/>
        <end position="447"/>
    </location>
</feature>
<dbReference type="InterPro" id="IPR026854">
    <property type="entry name" value="VPS13_N"/>
</dbReference>
<evidence type="ECO:0000259" key="5">
    <source>
        <dbReference type="Pfam" id="PF12624"/>
    </source>
</evidence>
<dbReference type="Pfam" id="PF25033">
    <property type="entry name" value="VPS13_M"/>
    <property type="match status" value="1"/>
</dbReference>
<evidence type="ECO:0008006" key="10">
    <source>
        <dbReference type="Google" id="ProtNLM"/>
    </source>
</evidence>
<reference evidence="8" key="1">
    <citation type="submission" date="2020-04" db="EMBL/GenBank/DDBJ databases">
        <title>Analysis of mating type loci in Filobasidium floriforme.</title>
        <authorList>
            <person name="Nowrousian M."/>
        </authorList>
    </citation>
    <scope>NUCLEOTIDE SEQUENCE</scope>
    <source>
        <strain evidence="8">CBS 6242</strain>
    </source>
</reference>
<dbReference type="EMBL" id="JABELV010000065">
    <property type="protein sequence ID" value="KAG7535993.1"/>
    <property type="molecule type" value="Genomic_DNA"/>
</dbReference>
<dbReference type="GO" id="GO:0045324">
    <property type="term" value="P:late endosome to vacuole transport"/>
    <property type="evidence" value="ECO:0007669"/>
    <property type="project" value="TreeGrafter"/>
</dbReference>
<accession>A0A8K0JL65</accession>
<dbReference type="InterPro" id="IPR026847">
    <property type="entry name" value="VPS13"/>
</dbReference>
<feature type="domain" description="Vacuolar protein sorting-associated protein 13 VPS13 adaptor binding" evidence="7">
    <location>
        <begin position="1875"/>
        <end position="2189"/>
    </location>
</feature>
<evidence type="ECO:0000256" key="4">
    <source>
        <dbReference type="SAM" id="MobiDB-lite"/>
    </source>
</evidence>
<feature type="region of interest" description="Disordered" evidence="4">
    <location>
        <begin position="1345"/>
        <end position="1374"/>
    </location>
</feature>
<dbReference type="Proteomes" id="UP000812966">
    <property type="component" value="Unassembled WGS sequence"/>
</dbReference>
<feature type="domain" description="Chorein N-terminal" evidence="5">
    <location>
        <begin position="8"/>
        <end position="832"/>
    </location>
</feature>
<feature type="domain" description="VPS13-like middle region" evidence="6">
    <location>
        <begin position="1088"/>
        <end position="1806"/>
    </location>
</feature>
<dbReference type="InterPro" id="IPR009543">
    <property type="entry name" value="VPS13_VAB"/>
</dbReference>
<dbReference type="GO" id="GO:0006869">
    <property type="term" value="P:lipid transport"/>
    <property type="evidence" value="ECO:0007669"/>
    <property type="project" value="UniProtKB-KW"/>
</dbReference>
<evidence type="ECO:0000256" key="3">
    <source>
        <dbReference type="ARBA" id="ARBA00023055"/>
    </source>
</evidence>
<protein>
    <recommendedName>
        <fullName evidence="10">Vacuolar protein sorting-associated protein</fullName>
    </recommendedName>
</protein>
<gene>
    <name evidence="8" type="ORF">FFLO_03513</name>
</gene>
<proteinExistence type="inferred from homology"/>
<evidence type="ECO:0000313" key="8">
    <source>
        <dbReference type="EMBL" id="KAG7535993.1"/>
    </source>
</evidence>
<feature type="compositionally biased region" description="Basic and acidic residues" evidence="4">
    <location>
        <begin position="426"/>
        <end position="436"/>
    </location>
</feature>
<dbReference type="InterPro" id="IPR056747">
    <property type="entry name" value="VPS13-like_M"/>
</dbReference>
<feature type="region of interest" description="Disordered" evidence="4">
    <location>
        <begin position="1046"/>
        <end position="1067"/>
    </location>
</feature>
<feature type="region of interest" description="Disordered" evidence="4">
    <location>
        <begin position="102"/>
        <end position="122"/>
    </location>
</feature>
<dbReference type="Pfam" id="PF12624">
    <property type="entry name" value="VPS13_N"/>
    <property type="match status" value="1"/>
</dbReference>
<keyword evidence="3" id="KW-0445">Lipid transport</keyword>
<evidence type="ECO:0000256" key="1">
    <source>
        <dbReference type="ARBA" id="ARBA00006545"/>
    </source>
</evidence>
<keyword evidence="9" id="KW-1185">Reference proteome</keyword>
<organism evidence="8 9">
    <name type="scientific">Filobasidium floriforme</name>
    <dbReference type="NCBI Taxonomy" id="5210"/>
    <lineage>
        <taxon>Eukaryota</taxon>
        <taxon>Fungi</taxon>
        <taxon>Dikarya</taxon>
        <taxon>Basidiomycota</taxon>
        <taxon>Agaricomycotina</taxon>
        <taxon>Tremellomycetes</taxon>
        <taxon>Filobasidiales</taxon>
        <taxon>Filobasidiaceae</taxon>
        <taxon>Filobasidium</taxon>
    </lineage>
</organism>
<feature type="region of interest" description="Disordered" evidence="4">
    <location>
        <begin position="1658"/>
        <end position="1687"/>
    </location>
</feature>
<dbReference type="GO" id="GO:0006623">
    <property type="term" value="P:protein targeting to vacuole"/>
    <property type="evidence" value="ECO:0007669"/>
    <property type="project" value="TreeGrafter"/>
</dbReference>
<dbReference type="PANTHER" id="PTHR16166">
    <property type="entry name" value="VACUOLAR PROTEIN SORTING-ASSOCIATED PROTEIN VPS13"/>
    <property type="match status" value="1"/>
</dbReference>
<name>A0A8K0JL65_9TREE</name>
<evidence type="ECO:0000313" key="9">
    <source>
        <dbReference type="Proteomes" id="UP000812966"/>
    </source>
</evidence>
<feature type="compositionally biased region" description="Basic and acidic residues" evidence="4">
    <location>
        <begin position="109"/>
        <end position="122"/>
    </location>
</feature>
<dbReference type="Pfam" id="PF25036">
    <property type="entry name" value="VPS13_VAB"/>
    <property type="match status" value="1"/>
</dbReference>
<comment type="caution">
    <text evidence="8">The sequence shown here is derived from an EMBL/GenBank/DDBJ whole genome shotgun (WGS) entry which is preliminary data.</text>
</comment>
<keyword evidence="2" id="KW-0813">Transport</keyword>
<feature type="compositionally biased region" description="Basic and acidic residues" evidence="4">
    <location>
        <begin position="1519"/>
        <end position="1528"/>
    </location>
</feature>
<dbReference type="GO" id="GO:0007005">
    <property type="term" value="P:mitochondrion organization"/>
    <property type="evidence" value="ECO:0007669"/>
    <property type="project" value="TreeGrafter"/>
</dbReference>
<sequence>MSGLMNVRGVVVSLINKFISPYVDNLNANDLNLAIMAGDLTLHNLHLKKSAVEKYNLPVEVVEGHIGHLHITIPWFSLRTNPVHIQISDVFLLVKMRDTSQESVDPQEDERKDQEAKQEKLRNAESLDAAAAAGQGAAGQGDEAKQTWIGAFTQKLVDNVQISIENIHLRYEDNLSTPEHPFAAGVTLSSFKAVSADENWIEAFIQNSSEGVRKLASLDGLAFYFDTDASSIYQEGDRRGEMMKSFQSLIASKEVDVPHQYILKPVSGESRITMKKKLSKEVAKTDAQVFFDEIGFVLDDDQYRDALSMLDLFHFYTRTHMYHRYRPPDSEFSESPAKARWKFATKAILSEIHERNRKWTWQYFEERRDNRKQYVELYVKTLSGNTALGVEDASVLEKLEQDLSYEDIRFFRSVAKAQAKKDADLKKRLQHEKEKSQGQQKSSGWLGWVWGGSSTSGNDTAGDDDMTISEADKAQLNEIIDYDPSAASTSGSLPDDFLLMRVSATLKRGSLALRTDPHGAKRDLISLVFDSFAADVTQMPQSLDARISLGDFSVFDGTTLNTLHHKIVRVKEGAAIGNASVPGEEVEVDPFFTLRFERNPLDRRADTGVAIRMRHLEIVYHRGYVEAVMRFLTPPASQLESISALIDAAGETFDGIRRETRAGLEFALEHHKTIDLQVDMNAPIIIVPERVDTKECLHMILDAGHIGVNSSLADKAEIRDMQAKKGQALSDDEFHKLEGLMYDEFSLKLESTQLLIGYKLDACLDALHQQQESSALHIIERVGMTFVVQNAMLNLPNLTRFKVSGNLPSLHVNLSDVKYKSLMRIIDVAIPHKEEAASEAKTARPVLPNSKKTAFRSQPAIQEYVLDDDESILEDRDVGDVVESIEPDKFYDAADATTEAQLQDLHQKTFEFRFAVGELQAELSRSTPQGIEKALAVARLTGFDLDFALRKFDMSVDLGLRKLELDMLDAAQRQSLIDTGDSQTEDLMKVAYRKVQKESPEYMSVFDGADQSIAVDLTTFRIHAKPEPLLALYDFIMTTFVPNNSDTTPDISPGDQTQLADAQNQQADNGDKIRIRVKLRSIELSLVNGQEQFATLKLSSADVALLLRGGTMRLSTTLGKLTFVDDTSTQTADPSFKELLTIEGDELADFSYETFNPEDETTFPGYNSAVKLRTGSLVFTVMEGPLKNIMLFLSNLSRLKAVYDRASEAAMQRAAEVTRMHYDVIIKTPIVVLPQDGLGSQNRLVLRLGQVNAKNSFGKGENSPDSIVASLSGVNITTEGPLGILQILDRVDLSVNVDDYAASSNQPKTQKIHGESNDIHMSLTQQQYVLIMNLTKTLPKILKTDDETLPTPARAPDPASSDVTGRDPSPSVAAEGANMDFAFRVPVVRLELYGNKATSKETLHEDSIAAFSINSSHVQYESKADGASEANVTVKSIAMSNTRPGNSIYRDLIPEGKRRGNQFTVQYTVSAQPEGAAQALVTIDSPQVVLAVDPLYALTEFALAPFKSEDSRQVPSGDNDDKPQDEPTNKSTNESSLSYRVEVRHSTVLILASDTDPKAQAIELSIKDVVVAQQAKMTLAVHELGMSFGRMDQPSERVRFLDDVDITVAMDTRGVAGNQSMILDVDITPVIFRASYTEIMLIVDVVNKAAALASAATSKPGSATEEGQDRQVAQPNQSRRKSVTNRPQVVVSKETLHTRIGGFQLVLIGDLQDLPLVHLSTKPFSLNVNDWSTDLHAKTAMSTTINYYNLMNSHWEPLMDPWEFALTVAKTTGTGDNGTTAVKFTSRQRLEMNMTAAFIELAITSATVWSQQHERVQHEGRGVDAPFVVRNRTGYTLLVWADSDKSLRSSGQGKSVQVRRLADNEAIPWRFQDHKRQRENLSSSSHNAFGVQFENMPWERVRNVSVDREGDQSYVLKPRVQEVLHRVVCDVKLKDNVKIVTFRSAFQVENMTHLPMELVLIDANNKQAAPVCKIPPGESYPLPIEAAYNNRFKLRPDRGFDYSWSSDTLSWQDLVRRPVRSIGCKHKSPEEAVFRFQAASLFDKKDPVVKRYPKLNLRLRAPIEVENLLPYNIRYRVYDKNTRSNTTNFLIRGGSSPIHTVQLDHLLLLSVEAQDSGFKQSEFAIINTDNPDDFRTENSLILHDKRDQKLTLRLHYITYPDAGGAMKVQIYSPYIILNKTGLPFSLAFKTWSGVQNKVAGQEAFASRSEGRIGLVREYG</sequence>
<comment type="similarity">
    <text evidence="1">Belongs to the VPS13 family.</text>
</comment>